<evidence type="ECO:0000313" key="1">
    <source>
        <dbReference type="EMBL" id="KLO28330.1"/>
    </source>
</evidence>
<dbReference type="EMBL" id="LDPO01000010">
    <property type="protein sequence ID" value="KLO28330.1"/>
    <property type="molecule type" value="Genomic_DNA"/>
</dbReference>
<sequence>MQRDSLDSAIDTNARPQWSRTGYKFFPYAAQQSDQWWVLRVNVGFPEHDLYTLFIDSVPAVDITGDPTNPLPLASSVGSLSPFPPAMDEPILDPATAHRVVKPVAQYVNYGSEWNDPCVFCSDERDGMARVHTSDNEGE</sequence>
<evidence type="ECO:0000313" key="4">
    <source>
        <dbReference type="Proteomes" id="UP000825008"/>
    </source>
</evidence>
<dbReference type="Proteomes" id="UP000825008">
    <property type="component" value="Chromosome"/>
</dbReference>
<gene>
    <name evidence="1" type="ORF">ABW16_13570</name>
    <name evidence="2" type="ORF">K3U94_03140</name>
</gene>
<accession>A0A9X7WHF8</accession>
<dbReference type="OrthoDB" id="3504325at2"/>
<dbReference type="EMBL" id="CP080997">
    <property type="protein sequence ID" value="QZA08336.1"/>
    <property type="molecule type" value="Genomic_DNA"/>
</dbReference>
<dbReference type="RefSeq" id="WP_047319694.1">
    <property type="nucleotide sequence ID" value="NZ_CP080997.1"/>
</dbReference>
<evidence type="ECO:0000313" key="3">
    <source>
        <dbReference type="Proteomes" id="UP000036464"/>
    </source>
</evidence>
<organism evidence="2 4">
    <name type="scientific">Mycolicibacter heraklionensis</name>
    <dbReference type="NCBI Taxonomy" id="512402"/>
    <lineage>
        <taxon>Bacteria</taxon>
        <taxon>Bacillati</taxon>
        <taxon>Actinomycetota</taxon>
        <taxon>Actinomycetes</taxon>
        <taxon>Mycobacteriales</taxon>
        <taxon>Mycobacteriaceae</taxon>
        <taxon>Mycolicibacter</taxon>
    </lineage>
</organism>
<dbReference type="AlphaFoldDB" id="A0A9X7WHF8"/>
<keyword evidence="3" id="KW-1185">Reference proteome</keyword>
<proteinExistence type="predicted"/>
<reference evidence="1 3" key="1">
    <citation type="submission" date="2015-05" db="EMBL/GenBank/DDBJ databases">
        <title>Genome sequence of Mycobacterium heraklionense Davo strain.</title>
        <authorList>
            <person name="Greninger A.L."/>
            <person name="Cunningham G."/>
            <person name="Miller S."/>
        </authorList>
    </citation>
    <scope>NUCLEOTIDE SEQUENCE [LARGE SCALE GENOMIC DNA]</scope>
    <source>
        <strain evidence="1 3">Davo</strain>
    </source>
</reference>
<dbReference type="KEGG" id="mher:K3U94_03140"/>
<name>A0A9X7WHF8_9MYCO</name>
<reference evidence="2" key="2">
    <citation type="submission" date="2021-08" db="EMBL/GenBank/DDBJ databases">
        <title>Whole genome sequencing of non-tuberculosis mycobacteria type-strains.</title>
        <authorList>
            <person name="Igarashi Y."/>
            <person name="Osugi A."/>
            <person name="Mitarai S."/>
        </authorList>
    </citation>
    <scope>NUCLEOTIDE SEQUENCE</scope>
    <source>
        <strain evidence="2">JCM 30995</strain>
    </source>
</reference>
<dbReference type="Proteomes" id="UP000036464">
    <property type="component" value="Unassembled WGS sequence"/>
</dbReference>
<protein>
    <submittedName>
        <fullName evidence="2">Uncharacterized protein</fullName>
    </submittedName>
</protein>
<evidence type="ECO:0000313" key="2">
    <source>
        <dbReference type="EMBL" id="QZA08336.1"/>
    </source>
</evidence>